<gene>
    <name evidence="10" type="ORF">C8D97_109187</name>
</gene>
<keyword evidence="4 7" id="KW-1133">Transmembrane helix</keyword>
<dbReference type="PANTHER" id="PTHR30572:SF4">
    <property type="entry name" value="ABC TRANSPORTER PERMEASE YTRF"/>
    <property type="match status" value="1"/>
</dbReference>
<accession>A0A316FLP8</accession>
<evidence type="ECO:0000256" key="1">
    <source>
        <dbReference type="ARBA" id="ARBA00004651"/>
    </source>
</evidence>
<dbReference type="Pfam" id="PF02687">
    <property type="entry name" value="FtsX"/>
    <property type="match status" value="2"/>
</dbReference>
<keyword evidence="2" id="KW-1003">Cell membrane</keyword>
<evidence type="ECO:0000256" key="4">
    <source>
        <dbReference type="ARBA" id="ARBA00022989"/>
    </source>
</evidence>
<feature type="transmembrane region" description="Helical" evidence="7">
    <location>
        <begin position="270"/>
        <end position="295"/>
    </location>
</feature>
<dbReference type="AlphaFoldDB" id="A0A316FLP8"/>
<sequence length="805" mass="90711">MSWLLDIKYAFRLLIKAPKFTALTLVVLIGGLSLSLFTFSFLYAIVYKPLPLPEGDTVYRVFGNHNGHRHANVAYEILQAMQQEDVFSEYGIWQDTSVRLSINDAGKTIPASFVQPNMFSFSRTEPIMGRTINQEDLRTDAEKVVVLSHTVWQNDFNQDPNIVGKNIRINETVTTVIGVMPKNYNFPIVSKLWLPLPQQLQNIQPSSKQQYPIYARLNHNISLKQAEQQLSDAANSIYQLTYKQYDKEEGELSIELASFPIAQTDRDGSIVFTFFNLIALSILILACINVGNLLLARAIERQKEIAIRAALGAPQKRLTLQLMWEGIIITLLGGVLSVLLVGALLSTTDSIIKSALPNNIPFWWNWELDAPTLLMAIVFTLLTIFLASFIPAWRSANQDINATLRDGTRGAQSKKAGKLSRMLVTFQIFLISTLLLMGSVSAFIAYFLLNVDFGVNYDRTYLASFNLQKQEYPTEQQQRNFIQGLLTELEQSPQITNTFSYFFIGQSTLKIQTEKDINTLPKKIKTFSIIGKGDFYRAELLQGRHLSISDNENAQRVVLVSQSMVERYWPDEMVLGKTIDVMLNQQEQTFTIVGVVANLADGSSFYSDKISEDEMHLSGLQFSSSYPRIIYKYHDNEQEAEEYFYQSLFKFNRNLEPNRLEPASYSSDMMKNIAVIVAWITFGSAGFALLLALTGIYGLTANSVVQRTHEIGVRRAVGATDRNIIQLFLKHGSKQLMIGMGAGMMVFSVIAIAFQSFTENMIPPLLYVALITVVVTLLSVIVMLAIYLPTRKAVKLEPSAALRYE</sequence>
<keyword evidence="5 7" id="KW-0472">Membrane</keyword>
<feature type="domain" description="ABC3 transporter permease C-terminal" evidence="8">
    <location>
        <begin position="277"/>
        <end position="399"/>
    </location>
</feature>
<evidence type="ECO:0000256" key="6">
    <source>
        <dbReference type="ARBA" id="ARBA00038076"/>
    </source>
</evidence>
<feature type="transmembrane region" description="Helical" evidence="7">
    <location>
        <begin position="372"/>
        <end position="393"/>
    </location>
</feature>
<dbReference type="Proteomes" id="UP000245790">
    <property type="component" value="Unassembled WGS sequence"/>
</dbReference>
<comment type="subcellular location">
    <subcellularLocation>
        <location evidence="1">Cell membrane</location>
        <topology evidence="1">Multi-pass membrane protein</topology>
    </subcellularLocation>
</comment>
<evidence type="ECO:0000256" key="2">
    <source>
        <dbReference type="ARBA" id="ARBA00022475"/>
    </source>
</evidence>
<evidence type="ECO:0000256" key="7">
    <source>
        <dbReference type="SAM" id="Phobius"/>
    </source>
</evidence>
<keyword evidence="11" id="KW-1185">Reference proteome</keyword>
<evidence type="ECO:0000259" key="8">
    <source>
        <dbReference type="Pfam" id="PF02687"/>
    </source>
</evidence>
<dbReference type="Pfam" id="PF12704">
    <property type="entry name" value="MacB_PCD"/>
    <property type="match status" value="2"/>
</dbReference>
<dbReference type="InterPro" id="IPR050250">
    <property type="entry name" value="Macrolide_Exporter_MacB"/>
</dbReference>
<feature type="transmembrane region" description="Helical" evidence="7">
    <location>
        <begin position="766"/>
        <end position="788"/>
    </location>
</feature>
<dbReference type="InterPro" id="IPR003838">
    <property type="entry name" value="ABC3_permease_C"/>
</dbReference>
<feature type="domain" description="MacB-like periplasmic core" evidence="9">
    <location>
        <begin position="21"/>
        <end position="232"/>
    </location>
</feature>
<dbReference type="RefSeq" id="WP_109764298.1">
    <property type="nucleotide sequence ID" value="NZ_QGGU01000009.1"/>
</dbReference>
<dbReference type="EMBL" id="QGGU01000009">
    <property type="protein sequence ID" value="PWK48636.1"/>
    <property type="molecule type" value="Genomic_DNA"/>
</dbReference>
<keyword evidence="3 7" id="KW-0812">Transmembrane</keyword>
<proteinExistence type="inferred from homology"/>
<comment type="caution">
    <text evidence="10">The sequence shown here is derived from an EMBL/GenBank/DDBJ whole genome shotgun (WGS) entry which is preliminary data.</text>
</comment>
<dbReference type="GO" id="GO:0005886">
    <property type="term" value="C:plasma membrane"/>
    <property type="evidence" value="ECO:0007669"/>
    <property type="project" value="UniProtKB-SubCell"/>
</dbReference>
<feature type="transmembrane region" description="Helical" evidence="7">
    <location>
        <begin position="20"/>
        <end position="46"/>
    </location>
</feature>
<evidence type="ECO:0000259" key="9">
    <source>
        <dbReference type="Pfam" id="PF12704"/>
    </source>
</evidence>
<feature type="transmembrane region" description="Helical" evidence="7">
    <location>
        <begin position="673"/>
        <end position="699"/>
    </location>
</feature>
<reference evidence="10 11" key="1">
    <citation type="submission" date="2018-05" db="EMBL/GenBank/DDBJ databases">
        <title>Genomic Encyclopedia of Type Strains, Phase IV (KMG-IV): sequencing the most valuable type-strain genomes for metagenomic binning, comparative biology and taxonomic classification.</title>
        <authorList>
            <person name="Goeker M."/>
        </authorList>
    </citation>
    <scope>NUCLEOTIDE SEQUENCE [LARGE SCALE GENOMIC DNA]</scope>
    <source>
        <strain evidence="10 11">DSM 25350</strain>
    </source>
</reference>
<feature type="transmembrane region" description="Helical" evidence="7">
    <location>
        <begin position="326"/>
        <end position="352"/>
    </location>
</feature>
<organism evidence="10 11">
    <name type="scientific">Pleionea mediterranea</name>
    <dbReference type="NCBI Taxonomy" id="523701"/>
    <lineage>
        <taxon>Bacteria</taxon>
        <taxon>Pseudomonadati</taxon>
        <taxon>Pseudomonadota</taxon>
        <taxon>Gammaproteobacteria</taxon>
        <taxon>Oceanospirillales</taxon>
        <taxon>Pleioneaceae</taxon>
        <taxon>Pleionea</taxon>
    </lineage>
</organism>
<feature type="domain" description="ABC3 transporter permease C-terminal" evidence="8">
    <location>
        <begin position="685"/>
        <end position="798"/>
    </location>
</feature>
<feature type="transmembrane region" description="Helical" evidence="7">
    <location>
        <begin position="423"/>
        <end position="449"/>
    </location>
</feature>
<evidence type="ECO:0000313" key="10">
    <source>
        <dbReference type="EMBL" id="PWK48636.1"/>
    </source>
</evidence>
<dbReference type="PANTHER" id="PTHR30572">
    <property type="entry name" value="MEMBRANE COMPONENT OF TRANSPORTER-RELATED"/>
    <property type="match status" value="1"/>
</dbReference>
<feature type="transmembrane region" description="Helical" evidence="7">
    <location>
        <begin position="736"/>
        <end position="754"/>
    </location>
</feature>
<dbReference type="OrthoDB" id="9770036at2"/>
<dbReference type="GO" id="GO:0022857">
    <property type="term" value="F:transmembrane transporter activity"/>
    <property type="evidence" value="ECO:0007669"/>
    <property type="project" value="TreeGrafter"/>
</dbReference>
<evidence type="ECO:0000256" key="5">
    <source>
        <dbReference type="ARBA" id="ARBA00023136"/>
    </source>
</evidence>
<feature type="domain" description="MacB-like periplasmic core" evidence="9">
    <location>
        <begin position="535"/>
        <end position="605"/>
    </location>
</feature>
<evidence type="ECO:0000256" key="3">
    <source>
        <dbReference type="ARBA" id="ARBA00022692"/>
    </source>
</evidence>
<name>A0A316FLP8_9GAMM</name>
<comment type="similarity">
    <text evidence="6">Belongs to the ABC-4 integral membrane protein family.</text>
</comment>
<dbReference type="InterPro" id="IPR025857">
    <property type="entry name" value="MacB_PCD"/>
</dbReference>
<protein>
    <submittedName>
        <fullName evidence="10">Putative permease</fullName>
    </submittedName>
</protein>
<evidence type="ECO:0000313" key="11">
    <source>
        <dbReference type="Proteomes" id="UP000245790"/>
    </source>
</evidence>